<dbReference type="Gene3D" id="3.40.190.290">
    <property type="match status" value="1"/>
</dbReference>
<evidence type="ECO:0000256" key="1">
    <source>
        <dbReference type="ARBA" id="ARBA00009437"/>
    </source>
</evidence>
<comment type="similarity">
    <text evidence="1">Belongs to the LysR transcriptional regulatory family.</text>
</comment>
<keyword evidence="2" id="KW-0805">Transcription regulation</keyword>
<dbReference type="PRINTS" id="PR00039">
    <property type="entry name" value="HTHLYSR"/>
</dbReference>
<dbReference type="PANTHER" id="PTHR30126">
    <property type="entry name" value="HTH-TYPE TRANSCRIPTIONAL REGULATOR"/>
    <property type="match status" value="1"/>
</dbReference>
<dbReference type="GO" id="GO:0003700">
    <property type="term" value="F:DNA-binding transcription factor activity"/>
    <property type="evidence" value="ECO:0007669"/>
    <property type="project" value="InterPro"/>
</dbReference>
<keyword evidence="4" id="KW-0804">Transcription</keyword>
<organism evidence="7 8">
    <name type="scientific">Clostridium sartagoforme</name>
    <dbReference type="NCBI Taxonomy" id="84031"/>
    <lineage>
        <taxon>Bacteria</taxon>
        <taxon>Bacillati</taxon>
        <taxon>Bacillota</taxon>
        <taxon>Clostridia</taxon>
        <taxon>Eubacteriales</taxon>
        <taxon>Clostridiaceae</taxon>
        <taxon>Clostridium</taxon>
    </lineage>
</organism>
<accession>A0A4S2DHQ7</accession>
<feature type="coiled-coil region" evidence="5">
    <location>
        <begin position="68"/>
        <end position="95"/>
    </location>
</feature>
<reference evidence="7 8" key="1">
    <citation type="submission" date="2019-04" db="EMBL/GenBank/DDBJ databases">
        <title>Microbes associate with the intestines of laboratory mice.</title>
        <authorList>
            <person name="Navarre W."/>
            <person name="Wong E."/>
            <person name="Huang K."/>
            <person name="Tropini C."/>
            <person name="Ng K."/>
            <person name="Yu B."/>
        </authorList>
    </citation>
    <scope>NUCLEOTIDE SEQUENCE [LARGE SCALE GENOMIC DNA]</scope>
    <source>
        <strain evidence="7 8">NM50_B9-20</strain>
    </source>
</reference>
<gene>
    <name evidence="7" type="ORF">E5347_11590</name>
</gene>
<keyword evidence="5" id="KW-0175">Coiled coil</keyword>
<dbReference type="Pfam" id="PF00126">
    <property type="entry name" value="HTH_1"/>
    <property type="match status" value="1"/>
</dbReference>
<protein>
    <submittedName>
        <fullName evidence="7">LysR family transcriptional regulator</fullName>
    </submittedName>
</protein>
<proteinExistence type="inferred from homology"/>
<evidence type="ECO:0000256" key="4">
    <source>
        <dbReference type="ARBA" id="ARBA00023163"/>
    </source>
</evidence>
<evidence type="ECO:0000259" key="6">
    <source>
        <dbReference type="PROSITE" id="PS50931"/>
    </source>
</evidence>
<evidence type="ECO:0000256" key="5">
    <source>
        <dbReference type="SAM" id="Coils"/>
    </source>
</evidence>
<feature type="domain" description="HTH lysR-type" evidence="6">
    <location>
        <begin position="1"/>
        <end position="58"/>
    </location>
</feature>
<evidence type="ECO:0000256" key="3">
    <source>
        <dbReference type="ARBA" id="ARBA00023125"/>
    </source>
</evidence>
<dbReference type="InterPro" id="IPR005119">
    <property type="entry name" value="LysR_subst-bd"/>
</dbReference>
<keyword evidence="3" id="KW-0238">DNA-binding</keyword>
<dbReference type="Pfam" id="PF03466">
    <property type="entry name" value="LysR_substrate"/>
    <property type="match status" value="1"/>
</dbReference>
<evidence type="ECO:0000256" key="2">
    <source>
        <dbReference type="ARBA" id="ARBA00023015"/>
    </source>
</evidence>
<dbReference type="PANTHER" id="PTHR30126:SF64">
    <property type="entry name" value="HTH-TYPE TRANSCRIPTIONAL REGULATOR CITR"/>
    <property type="match status" value="1"/>
</dbReference>
<comment type="caution">
    <text evidence="7">The sequence shown here is derived from an EMBL/GenBank/DDBJ whole genome shotgun (WGS) entry which is preliminary data.</text>
</comment>
<dbReference type="OrthoDB" id="119203at2"/>
<dbReference type="AlphaFoldDB" id="A0A4S2DHQ7"/>
<dbReference type="FunFam" id="1.10.10.10:FF:000001">
    <property type="entry name" value="LysR family transcriptional regulator"/>
    <property type="match status" value="1"/>
</dbReference>
<dbReference type="PROSITE" id="PS50931">
    <property type="entry name" value="HTH_LYSR"/>
    <property type="match status" value="1"/>
</dbReference>
<dbReference type="InterPro" id="IPR036388">
    <property type="entry name" value="WH-like_DNA-bd_sf"/>
</dbReference>
<dbReference type="InterPro" id="IPR036390">
    <property type="entry name" value="WH_DNA-bd_sf"/>
</dbReference>
<name>A0A4S2DHQ7_9CLOT</name>
<dbReference type="Proteomes" id="UP000306888">
    <property type="component" value="Unassembled WGS sequence"/>
</dbReference>
<dbReference type="InterPro" id="IPR000847">
    <property type="entry name" value="LysR_HTH_N"/>
</dbReference>
<dbReference type="SUPFAM" id="SSF46785">
    <property type="entry name" value="Winged helix' DNA-binding domain"/>
    <property type="match status" value="1"/>
</dbReference>
<evidence type="ECO:0000313" key="7">
    <source>
        <dbReference type="EMBL" id="TGY41648.1"/>
    </source>
</evidence>
<dbReference type="SUPFAM" id="SSF53850">
    <property type="entry name" value="Periplasmic binding protein-like II"/>
    <property type="match status" value="1"/>
</dbReference>
<dbReference type="RefSeq" id="WP_136007391.1">
    <property type="nucleotide sequence ID" value="NZ_SRYR01000006.1"/>
</dbReference>
<sequence>MNLTYLRSFYITVKCNSISKAAKQLHLTQPGLSMQLQSLENDIGENLLNRSNKGVALTEEGKVVFEYAESMLSLQDNLERNLKNLRNKKSKLFISSCKSIGEHILPCSIYTFKEIHFNIDISMEIDNSYNVIKNLTNHATNIAIIQDMDVPDNVSTTPIMPDKLILVGGRNITKSSISIKELTELPLVLREEGSGILALLEKALQNKLISLDNLNILISLNSLESIKSSVASGRGYSFLPESVVTHELRTGALRQITIEGLEIPYNYYIAFRKNYNFTDHEEKFVQFLTSNKRCFCY</sequence>
<dbReference type="EMBL" id="SRYR01000006">
    <property type="protein sequence ID" value="TGY41648.1"/>
    <property type="molecule type" value="Genomic_DNA"/>
</dbReference>
<keyword evidence="8" id="KW-1185">Reference proteome</keyword>
<dbReference type="Gene3D" id="1.10.10.10">
    <property type="entry name" value="Winged helix-like DNA-binding domain superfamily/Winged helix DNA-binding domain"/>
    <property type="match status" value="1"/>
</dbReference>
<dbReference type="GO" id="GO:0000976">
    <property type="term" value="F:transcription cis-regulatory region binding"/>
    <property type="evidence" value="ECO:0007669"/>
    <property type="project" value="TreeGrafter"/>
</dbReference>
<evidence type="ECO:0000313" key="8">
    <source>
        <dbReference type="Proteomes" id="UP000306888"/>
    </source>
</evidence>